<proteinExistence type="inferred from homology"/>
<dbReference type="PANTHER" id="PTHR46332">
    <property type="entry name" value="ASPARTATE BETA-HYDROXYLASE DOMAIN-CONTAINING PROTEIN 2"/>
    <property type="match status" value="1"/>
</dbReference>
<dbReference type="InterPro" id="IPR051821">
    <property type="entry name" value="Asp/Asn_beta-hydroxylase"/>
</dbReference>
<dbReference type="Gene3D" id="1.25.40.10">
    <property type="entry name" value="Tetratricopeptide repeat domain"/>
    <property type="match status" value="1"/>
</dbReference>
<dbReference type="Proteomes" id="UP001549251">
    <property type="component" value="Unassembled WGS sequence"/>
</dbReference>
<gene>
    <name evidence="5" type="ORF">ABIE04_001253</name>
</gene>
<dbReference type="SUPFAM" id="SSF48452">
    <property type="entry name" value="TPR-like"/>
    <property type="match status" value="1"/>
</dbReference>
<keyword evidence="6" id="KW-1185">Reference proteome</keyword>
<reference evidence="5 6" key="1">
    <citation type="submission" date="2024-06" db="EMBL/GenBank/DDBJ databases">
        <title>Sorghum-associated microbial communities from plants grown in Nebraska, USA.</title>
        <authorList>
            <person name="Schachtman D."/>
        </authorList>
    </citation>
    <scope>NUCLEOTIDE SEQUENCE [LARGE SCALE GENOMIC DNA]</scope>
    <source>
        <strain evidence="5 6">1757</strain>
    </source>
</reference>
<keyword evidence="3 5" id="KW-0560">Oxidoreductase</keyword>
<dbReference type="Gene3D" id="2.60.120.330">
    <property type="entry name" value="B-lactam Antibiotic, Isopenicillin N Synthase, Chain"/>
    <property type="match status" value="1"/>
</dbReference>
<protein>
    <submittedName>
        <fullName evidence="5">Aspartate beta-hydroxylase</fullName>
        <ecNumber evidence="5">1.14.11.16</ecNumber>
    </submittedName>
</protein>
<comment type="caution">
    <text evidence="5">The sequence shown here is derived from an EMBL/GenBank/DDBJ whole genome shotgun (WGS) entry which is preliminary data.</text>
</comment>
<dbReference type="SUPFAM" id="SSF51197">
    <property type="entry name" value="Clavaminate synthase-like"/>
    <property type="match status" value="1"/>
</dbReference>
<sequence length="475" mass="52608">MGALSLEPHYYAWYAPSARLTDVFLPEQNPFGGNQTMNSELHEGAVALREMAHNGLQRGDPVLAEQHFARLLEMIPGDVEALQFVASRHLIRGDAIRAVAMLLAADQAHPDDANTLHQLGAAQMAAGDLPGAVGSLQRGTALAPHMFVARLRLGMALEKLGETHRALVAYFGAVNAAQAQGRWLGDANTAPGLRDAVRHAIGFIDAGRRQLFDQVLEPLRQRYGRSELARVEDCLSIYLGEKAMTPPDSRQRPKFLYFPSVPSQPYYPRERFPWQAELEANTAVIREELRAVLSQPQDLEPFLQTDSPQDAADLVRSSGTRAAWDAYFFHRHGERYDAHCARCPQTAALLDALPLVYVREHSPETLYSVLRPGTHILPHRGVTNTRLVTHLPLIVPPDCALRVGGEIHAWQEGRCVTFDDTFEHEAWNNSGETRVVLILDSWNPDLSEAERAAVNDLVGAIGDFNRESEVLTPKG</sequence>
<accession>A0ABV2PV65</accession>
<feature type="domain" description="Aspartyl/asparaginy/proline hydroxylase" evidence="4">
    <location>
        <begin position="279"/>
        <end position="444"/>
    </location>
</feature>
<evidence type="ECO:0000313" key="5">
    <source>
        <dbReference type="EMBL" id="MET4568926.1"/>
    </source>
</evidence>
<dbReference type="PANTHER" id="PTHR46332:SF5">
    <property type="entry name" value="ASPARTATE BETA-HYDROXYLASE DOMAIN CONTAINING 2"/>
    <property type="match status" value="1"/>
</dbReference>
<dbReference type="SMART" id="SM00028">
    <property type="entry name" value="TPR"/>
    <property type="match status" value="3"/>
</dbReference>
<dbReference type="InterPro" id="IPR007803">
    <property type="entry name" value="Asp/Arg/Pro-Hydrxlase"/>
</dbReference>
<evidence type="ECO:0000259" key="4">
    <source>
        <dbReference type="Pfam" id="PF05118"/>
    </source>
</evidence>
<evidence type="ECO:0000256" key="2">
    <source>
        <dbReference type="ARBA" id="ARBA00022964"/>
    </source>
</evidence>
<dbReference type="InterPro" id="IPR011990">
    <property type="entry name" value="TPR-like_helical_dom_sf"/>
</dbReference>
<evidence type="ECO:0000256" key="1">
    <source>
        <dbReference type="ARBA" id="ARBA00007730"/>
    </source>
</evidence>
<dbReference type="Pfam" id="PF05118">
    <property type="entry name" value="Asp_Arg_Hydrox"/>
    <property type="match status" value="1"/>
</dbReference>
<dbReference type="InterPro" id="IPR027443">
    <property type="entry name" value="IPNS-like_sf"/>
</dbReference>
<dbReference type="InterPro" id="IPR019734">
    <property type="entry name" value="TPR_rpt"/>
</dbReference>
<name>A0ABV2PV65_9GAMM</name>
<comment type="similarity">
    <text evidence="1">Belongs to the aspartyl/asparaginyl beta-hydroxylase family.</text>
</comment>
<keyword evidence="2" id="KW-0223">Dioxygenase</keyword>
<organism evidence="5 6">
    <name type="scientific">Rhodanobacter soli</name>
    <dbReference type="NCBI Taxonomy" id="590609"/>
    <lineage>
        <taxon>Bacteria</taxon>
        <taxon>Pseudomonadati</taxon>
        <taxon>Pseudomonadota</taxon>
        <taxon>Gammaproteobacteria</taxon>
        <taxon>Lysobacterales</taxon>
        <taxon>Rhodanobacteraceae</taxon>
        <taxon>Rhodanobacter</taxon>
    </lineage>
</organism>
<evidence type="ECO:0000313" key="6">
    <source>
        <dbReference type="Proteomes" id="UP001549251"/>
    </source>
</evidence>
<dbReference type="EMBL" id="JBEPSD010000001">
    <property type="protein sequence ID" value="MET4568926.1"/>
    <property type="molecule type" value="Genomic_DNA"/>
</dbReference>
<dbReference type="EC" id="1.14.11.16" evidence="5"/>
<evidence type="ECO:0000256" key="3">
    <source>
        <dbReference type="ARBA" id="ARBA00023002"/>
    </source>
</evidence>
<dbReference type="GO" id="GO:0062101">
    <property type="term" value="F:peptidyl-aspartic acid 3-dioxygenase activity"/>
    <property type="evidence" value="ECO:0007669"/>
    <property type="project" value="UniProtKB-EC"/>
</dbReference>